<evidence type="ECO:0000313" key="3">
    <source>
        <dbReference type="Proteomes" id="UP000053825"/>
    </source>
</evidence>
<dbReference type="PANTHER" id="PTHR14787:SF1">
    <property type="entry name" value="ATPASE PAAT"/>
    <property type="match status" value="1"/>
</dbReference>
<gene>
    <name evidence="2" type="ORF">WH47_10574</name>
</gene>
<proteinExistence type="predicted"/>
<sequence>MELLNDREVDDTSVLCKHFLQISCNWQITNNKQYYDAFTVTASSQESEKTNYEDIVSLNTCISLQPTEPNNEPCMLDIKLTNGQKISRIALVSEAYLLEFFKEFGEYETTIYAEFIDEFEDNIVHFAETAIIPHTTEASIKFTKTRRKKPVMWIYGIRLYLTEPSNEPKNFSTEIFNPETIQTFLTKLTFKNEGNNVTNDVHSCFKNLLNSSRTRSTQENNEKETEQSTSESNVSNSVDIVSYIDNKFQDMEAKLMKRIDEMEQKTNEKLDTILKQLQS</sequence>
<dbReference type="EMBL" id="KQ414885">
    <property type="protein sequence ID" value="KOC59875.1"/>
    <property type="molecule type" value="Genomic_DNA"/>
</dbReference>
<dbReference type="Pfam" id="PF14958">
    <property type="entry name" value="PAAT-like"/>
    <property type="match status" value="1"/>
</dbReference>
<organism evidence="2 3">
    <name type="scientific">Habropoda laboriosa</name>
    <dbReference type="NCBI Taxonomy" id="597456"/>
    <lineage>
        <taxon>Eukaryota</taxon>
        <taxon>Metazoa</taxon>
        <taxon>Ecdysozoa</taxon>
        <taxon>Arthropoda</taxon>
        <taxon>Hexapoda</taxon>
        <taxon>Insecta</taxon>
        <taxon>Pterygota</taxon>
        <taxon>Neoptera</taxon>
        <taxon>Endopterygota</taxon>
        <taxon>Hymenoptera</taxon>
        <taxon>Apocrita</taxon>
        <taxon>Aculeata</taxon>
        <taxon>Apoidea</taxon>
        <taxon>Anthophila</taxon>
        <taxon>Apidae</taxon>
        <taxon>Habropoda</taxon>
    </lineage>
</organism>
<protein>
    <submittedName>
        <fullName evidence="2">Uncharacterized protein</fullName>
    </submittedName>
</protein>
<dbReference type="PANTHER" id="PTHR14787">
    <property type="entry name" value="C10ORF188 FAMILY MEMBER"/>
    <property type="match status" value="1"/>
</dbReference>
<dbReference type="AlphaFoldDB" id="A0A0L7QMQ5"/>
<evidence type="ECO:0000256" key="1">
    <source>
        <dbReference type="SAM" id="MobiDB-lite"/>
    </source>
</evidence>
<dbReference type="OrthoDB" id="7880149at2759"/>
<reference evidence="2 3" key="1">
    <citation type="submission" date="2015-07" db="EMBL/GenBank/DDBJ databases">
        <title>The genome of Habropoda laboriosa.</title>
        <authorList>
            <person name="Pan H."/>
            <person name="Kapheim K."/>
        </authorList>
    </citation>
    <scope>NUCLEOTIDE SEQUENCE [LARGE SCALE GENOMIC DNA]</scope>
    <source>
        <strain evidence="2">0110345459</strain>
    </source>
</reference>
<dbReference type="InterPro" id="IPR028043">
    <property type="entry name" value="PAAT-like"/>
</dbReference>
<name>A0A0L7QMQ5_9HYME</name>
<keyword evidence="3" id="KW-1185">Reference proteome</keyword>
<evidence type="ECO:0000313" key="2">
    <source>
        <dbReference type="EMBL" id="KOC59875.1"/>
    </source>
</evidence>
<dbReference type="Proteomes" id="UP000053825">
    <property type="component" value="Unassembled WGS sequence"/>
</dbReference>
<feature type="region of interest" description="Disordered" evidence="1">
    <location>
        <begin position="212"/>
        <end position="234"/>
    </location>
</feature>
<accession>A0A0L7QMQ5</accession>